<dbReference type="Proteomes" id="UP000802392">
    <property type="component" value="Unassembled WGS sequence"/>
</dbReference>
<dbReference type="RefSeq" id="WP_167268002.1">
    <property type="nucleotide sequence ID" value="NZ_BAAAVO010000009.1"/>
</dbReference>
<evidence type="ECO:0000313" key="1">
    <source>
        <dbReference type="EMBL" id="NIJ02608.1"/>
    </source>
</evidence>
<comment type="caution">
    <text evidence="1">The sequence shown here is derived from an EMBL/GenBank/DDBJ whole genome shotgun (WGS) entry which is preliminary data.</text>
</comment>
<evidence type="ECO:0008006" key="3">
    <source>
        <dbReference type="Google" id="ProtNLM"/>
    </source>
</evidence>
<accession>A0ABX0TJ83</accession>
<dbReference type="SUPFAM" id="SSF53448">
    <property type="entry name" value="Nucleotide-diphospho-sugar transferases"/>
    <property type="match status" value="1"/>
</dbReference>
<organism evidence="1 2">
    <name type="scientific">Paenarthrobacter ilicis</name>
    <dbReference type="NCBI Taxonomy" id="43665"/>
    <lineage>
        <taxon>Bacteria</taxon>
        <taxon>Bacillati</taxon>
        <taxon>Actinomycetota</taxon>
        <taxon>Actinomycetes</taxon>
        <taxon>Micrococcales</taxon>
        <taxon>Micrococcaceae</taxon>
        <taxon>Paenarthrobacter</taxon>
    </lineage>
</organism>
<proteinExistence type="predicted"/>
<protein>
    <recommendedName>
        <fullName evidence="3">Glycosyltransferase</fullName>
    </recommendedName>
</protein>
<dbReference type="InterPro" id="IPR029044">
    <property type="entry name" value="Nucleotide-diphossugar_trans"/>
</dbReference>
<dbReference type="EMBL" id="JAAOZD010000006">
    <property type="protein sequence ID" value="NIJ02608.1"/>
    <property type="molecule type" value="Genomic_DNA"/>
</dbReference>
<sequence length="300" mass="33039">MPFPSSPRQQLALDSPLPGFPRAACKAALIGALRRRNHFSRQSVRGSARAVVSMTSYGKRLDIVGHALESLAAGSVRPARLILWVDEPAFVVSRYPMLQRLERRGLEILHCEDLGPYKKYYPYCSAYSRDNLPLVLADDDLLYPRRWLEVLLRAYNSSGPDEIPAYRAHRMHTLPDGTLGAYNNWRPAPVGSSSHANFLTGGAGVILPPRMQEAIRQAGTAFRELAPRADDIWLNALAIRSGVQRRVINAEGQHLTLYPRSQGDALHNHNVGQGHNDVQLAAVFGPAEIAAVAAEMAGRP</sequence>
<evidence type="ECO:0000313" key="2">
    <source>
        <dbReference type="Proteomes" id="UP000802392"/>
    </source>
</evidence>
<gene>
    <name evidence="1" type="ORF">FHR86_002952</name>
</gene>
<reference evidence="1 2" key="1">
    <citation type="submission" date="2020-03" db="EMBL/GenBank/DDBJ databases">
        <title>Genomic Encyclopedia of Type Strains, Phase III (KMG-III): the genomes of soil and plant-associated and newly described type strains.</title>
        <authorList>
            <person name="Whitman W."/>
        </authorList>
    </citation>
    <scope>NUCLEOTIDE SEQUENCE [LARGE SCALE GENOMIC DNA]</scope>
    <source>
        <strain evidence="1 2">CECT 4207</strain>
    </source>
</reference>
<keyword evidence="2" id="KW-1185">Reference proteome</keyword>
<name>A0ABX0TJ83_9MICC</name>